<evidence type="ECO:0000256" key="1">
    <source>
        <dbReference type="ARBA" id="ARBA00023125"/>
    </source>
</evidence>
<dbReference type="AlphaFoldDB" id="A0AAU8RBW3"/>
<evidence type="ECO:0000313" key="4">
    <source>
        <dbReference type="Proteomes" id="UP000030786"/>
    </source>
</evidence>
<dbReference type="InterPro" id="IPR010982">
    <property type="entry name" value="Lambda_DNA-bd_dom_sf"/>
</dbReference>
<proteinExistence type="predicted"/>
<dbReference type="KEGG" id="cbat:M666_06305"/>
<evidence type="ECO:0000313" key="3">
    <source>
        <dbReference type="EMBL" id="AIZ41216.1"/>
    </source>
</evidence>
<dbReference type="Pfam" id="PF01381">
    <property type="entry name" value="HTH_3"/>
    <property type="match status" value="1"/>
</dbReference>
<dbReference type="RefSeq" id="WP_029447320.1">
    <property type="nucleotide sequence ID" value="NZ_CP009976.1"/>
</dbReference>
<dbReference type="InterPro" id="IPR001387">
    <property type="entry name" value="Cro/C1-type_HTH"/>
</dbReference>
<dbReference type="Gene3D" id="1.10.260.40">
    <property type="entry name" value="lambda repressor-like DNA-binding domains"/>
    <property type="match status" value="1"/>
</dbReference>
<reference evidence="3 4" key="1">
    <citation type="journal article" date="2014" name="Environ. Microbiol.">
        <title>Contrasting genomic patterns and infection strategies of two co-existing Bacteroidetes podovirus genera.</title>
        <authorList>
            <person name="Holmfeldt K."/>
            <person name="Howard-Varona C."/>
            <person name="Solonenko N."/>
            <person name="Sullivan M.B."/>
        </authorList>
    </citation>
    <scope>NUCLEOTIDE SEQUENCE [LARGE SCALE GENOMIC DNA]</scope>
    <source>
        <strain evidence="3 4">18</strain>
    </source>
</reference>
<keyword evidence="1" id="KW-0238">DNA-binding</keyword>
<dbReference type="PROSITE" id="PS50943">
    <property type="entry name" value="HTH_CROC1"/>
    <property type="match status" value="1"/>
</dbReference>
<dbReference type="CDD" id="cd00093">
    <property type="entry name" value="HTH_XRE"/>
    <property type="match status" value="1"/>
</dbReference>
<feature type="domain" description="HTH cro/C1-type" evidence="2">
    <location>
        <begin position="17"/>
        <end position="71"/>
    </location>
</feature>
<gene>
    <name evidence="3" type="ORF">M666_06305</name>
</gene>
<dbReference type="GeneID" id="78060343"/>
<dbReference type="SMART" id="SM00530">
    <property type="entry name" value="HTH_XRE"/>
    <property type="match status" value="1"/>
</dbReference>
<name>A0AAU8RBW3_9FLAO</name>
<sequence>MDNLDEKAFLIAFGKNLRLLRKARALTQEELANELDIEISQISRIERGVINTSISNCNKISQVLKISLADLFTIKG</sequence>
<dbReference type="PANTHER" id="PTHR46558">
    <property type="entry name" value="TRACRIPTIONAL REGULATORY PROTEIN-RELATED-RELATED"/>
    <property type="match status" value="1"/>
</dbReference>
<dbReference type="EMBL" id="CP009976">
    <property type="protein sequence ID" value="AIZ41216.1"/>
    <property type="molecule type" value="Genomic_DNA"/>
</dbReference>
<dbReference type="Proteomes" id="UP000030786">
    <property type="component" value="Chromosome"/>
</dbReference>
<dbReference type="PANTHER" id="PTHR46558:SF4">
    <property type="entry name" value="DNA-BIDING PHAGE PROTEIN"/>
    <property type="match status" value="1"/>
</dbReference>
<protein>
    <recommendedName>
        <fullName evidence="2">HTH cro/C1-type domain-containing protein</fullName>
    </recommendedName>
</protein>
<evidence type="ECO:0000259" key="2">
    <source>
        <dbReference type="PROSITE" id="PS50943"/>
    </source>
</evidence>
<organism evidence="3 4">
    <name type="scientific">Cellulophaga baltica 18</name>
    <dbReference type="NCBI Taxonomy" id="1348584"/>
    <lineage>
        <taxon>Bacteria</taxon>
        <taxon>Pseudomonadati</taxon>
        <taxon>Bacteroidota</taxon>
        <taxon>Flavobacteriia</taxon>
        <taxon>Flavobacteriales</taxon>
        <taxon>Flavobacteriaceae</taxon>
        <taxon>Cellulophaga</taxon>
    </lineage>
</organism>
<dbReference type="SUPFAM" id="SSF47413">
    <property type="entry name" value="lambda repressor-like DNA-binding domains"/>
    <property type="match status" value="1"/>
</dbReference>
<accession>A0AAU8RBW3</accession>
<dbReference type="GO" id="GO:0003677">
    <property type="term" value="F:DNA binding"/>
    <property type="evidence" value="ECO:0007669"/>
    <property type="project" value="UniProtKB-KW"/>
</dbReference>